<dbReference type="Pfam" id="PF07676">
    <property type="entry name" value="PD40"/>
    <property type="match status" value="1"/>
</dbReference>
<name>A0ABU7RY43_9ACTN</name>
<dbReference type="RefSeq" id="WP_331216519.1">
    <property type="nucleotide sequence ID" value="NZ_JAZGQK010000020.1"/>
</dbReference>
<dbReference type="EMBL" id="JAZGQK010000020">
    <property type="protein sequence ID" value="MEE6261415.1"/>
    <property type="molecule type" value="Genomic_DNA"/>
</dbReference>
<evidence type="ECO:0000313" key="3">
    <source>
        <dbReference type="Proteomes" id="UP001332243"/>
    </source>
</evidence>
<comment type="caution">
    <text evidence="2">The sequence shown here is derived from an EMBL/GenBank/DDBJ whole genome shotgun (WGS) entry which is preliminary data.</text>
</comment>
<keyword evidence="1" id="KW-1133">Transmembrane helix</keyword>
<protein>
    <recommendedName>
        <fullName evidence="4">WD40 repeat protein</fullName>
    </recommendedName>
</protein>
<evidence type="ECO:0000256" key="1">
    <source>
        <dbReference type="SAM" id="Phobius"/>
    </source>
</evidence>
<dbReference type="Gene3D" id="2.120.10.60">
    <property type="entry name" value="Tricorn protease N-terminal domain"/>
    <property type="match status" value="1"/>
</dbReference>
<dbReference type="Gene3D" id="2.120.10.30">
    <property type="entry name" value="TolB, C-terminal domain"/>
    <property type="match status" value="1"/>
</dbReference>
<accession>A0ABU7RY43</accession>
<dbReference type="InterPro" id="IPR011659">
    <property type="entry name" value="WD40"/>
</dbReference>
<evidence type="ECO:0008006" key="4">
    <source>
        <dbReference type="Google" id="ProtNLM"/>
    </source>
</evidence>
<reference evidence="2 3" key="1">
    <citation type="submission" date="2024-01" db="EMBL/GenBank/DDBJ databases">
        <title>Genome insights into Plantactinospora sonchi sp. nov.</title>
        <authorList>
            <person name="Wang L."/>
        </authorList>
    </citation>
    <scope>NUCLEOTIDE SEQUENCE [LARGE SCALE GENOMIC DNA]</scope>
    <source>
        <strain evidence="2 3">NEAU-QY2</strain>
    </source>
</reference>
<dbReference type="InterPro" id="IPR011042">
    <property type="entry name" value="6-blade_b-propeller_TolB-like"/>
</dbReference>
<organism evidence="2 3">
    <name type="scientific">Plantactinospora sonchi</name>
    <dbReference type="NCBI Taxonomy" id="1544735"/>
    <lineage>
        <taxon>Bacteria</taxon>
        <taxon>Bacillati</taxon>
        <taxon>Actinomycetota</taxon>
        <taxon>Actinomycetes</taxon>
        <taxon>Micromonosporales</taxon>
        <taxon>Micromonosporaceae</taxon>
        <taxon>Plantactinospora</taxon>
    </lineage>
</organism>
<keyword evidence="1" id="KW-0812">Transmembrane</keyword>
<sequence>MNPHVTGTIRNVFEELADSAPPPSGLARVTLARARRQRITRLTAGGGLATALCAALVGLLVGVVPAGDGTAEQVAGTYSRSSVVTSYSGIRDPQVEDPSPAFEYSMVLNRKTGHYDRLPYRFAMPSPDGSQVLVGTGDNGAAHPTRVGILDRVGGEVRWLPTPDVGAANVWGYADSGSWSPDGRQVLFTYRPKLDAPAGFLLTDAATLQTRFVPLADVSTENAQGLSLVWTPDGAGLVLTTSRSVDESQPDSVTGIRFYDLTGRLVRTVPASASLLDAAGFSPDGSRLALVDRYAPGPTKVTVADAATGVSEGVVDLGRPARLVGWTDDDHLLLWVFADSAPQGADREDQLLVVDLAGKVVRNVRPAADEPQQTFIGPADGLPAAAEKLTL</sequence>
<dbReference type="Proteomes" id="UP001332243">
    <property type="component" value="Unassembled WGS sequence"/>
</dbReference>
<proteinExistence type="predicted"/>
<dbReference type="SUPFAM" id="SSF69304">
    <property type="entry name" value="Tricorn protease N-terminal domain"/>
    <property type="match status" value="1"/>
</dbReference>
<keyword evidence="1" id="KW-0472">Membrane</keyword>
<gene>
    <name evidence="2" type="ORF">V1633_23305</name>
</gene>
<evidence type="ECO:0000313" key="2">
    <source>
        <dbReference type="EMBL" id="MEE6261415.1"/>
    </source>
</evidence>
<keyword evidence="3" id="KW-1185">Reference proteome</keyword>
<feature type="transmembrane region" description="Helical" evidence="1">
    <location>
        <begin position="42"/>
        <end position="64"/>
    </location>
</feature>